<dbReference type="RefSeq" id="WP_068911992.1">
    <property type="nucleotide sequence ID" value="NZ_MBEW02000005.1"/>
</dbReference>
<keyword evidence="1" id="KW-0698">rRNA processing</keyword>
<evidence type="ECO:0000313" key="6">
    <source>
        <dbReference type="EMBL" id="RDY21668.1"/>
    </source>
</evidence>
<dbReference type="GO" id="GO:0008168">
    <property type="term" value="F:methyltransferase activity"/>
    <property type="evidence" value="ECO:0007669"/>
    <property type="project" value="UniProtKB-KW"/>
</dbReference>
<evidence type="ECO:0000313" key="7">
    <source>
        <dbReference type="Proteomes" id="UP000093352"/>
    </source>
</evidence>
<evidence type="ECO:0000256" key="1">
    <source>
        <dbReference type="ARBA" id="ARBA00022552"/>
    </source>
</evidence>
<keyword evidence="7" id="KW-1185">Reference proteome</keyword>
<evidence type="ECO:0000256" key="4">
    <source>
        <dbReference type="ARBA" id="ARBA00022691"/>
    </source>
</evidence>
<organism evidence="6 7">
    <name type="scientific">Criibacterium bergeronii</name>
    <dbReference type="NCBI Taxonomy" id="1871336"/>
    <lineage>
        <taxon>Bacteria</taxon>
        <taxon>Bacillati</taxon>
        <taxon>Bacillota</taxon>
        <taxon>Clostridia</taxon>
        <taxon>Peptostreptococcales</taxon>
        <taxon>Filifactoraceae</taxon>
        <taxon>Criibacterium</taxon>
    </lineage>
</organism>
<dbReference type="Proteomes" id="UP000093352">
    <property type="component" value="Unassembled WGS sequence"/>
</dbReference>
<dbReference type="AlphaFoldDB" id="A0A371IMG8"/>
<evidence type="ECO:0000256" key="2">
    <source>
        <dbReference type="ARBA" id="ARBA00022603"/>
    </source>
</evidence>
<dbReference type="PIRSF" id="PIRSF004505">
    <property type="entry name" value="MT_bac"/>
    <property type="match status" value="1"/>
</dbReference>
<dbReference type="PANTHER" id="PTHR33603">
    <property type="entry name" value="METHYLTRANSFERASE"/>
    <property type="match status" value="1"/>
</dbReference>
<dbReference type="GO" id="GO:0032259">
    <property type="term" value="P:methylation"/>
    <property type="evidence" value="ECO:0007669"/>
    <property type="project" value="UniProtKB-KW"/>
</dbReference>
<dbReference type="InterPro" id="IPR029028">
    <property type="entry name" value="Alpha/beta_knot_MTases"/>
</dbReference>
<dbReference type="GO" id="GO:0006364">
    <property type="term" value="P:rRNA processing"/>
    <property type="evidence" value="ECO:0007669"/>
    <property type="project" value="UniProtKB-KW"/>
</dbReference>
<keyword evidence="3" id="KW-0808">Transferase</keyword>
<comment type="caution">
    <text evidence="6">The sequence shown here is derived from an EMBL/GenBank/DDBJ whole genome shotgun (WGS) entry which is preliminary data.</text>
</comment>
<dbReference type="InterPro" id="IPR029026">
    <property type="entry name" value="tRNA_m1G_MTases_N"/>
</dbReference>
<sequence>MNKKNIYLICVGKLKSTPFKNTEKRILYKTNNNYNVNIIEIESEKNDKLQRASEIEKIKEKEALRILSSIPKNTYIVTLEIKGKKIKSIKGIIDEIDRDICFIIGGSVGLSQKVSNLSNKKISFSDMTFPHALIRLIMLEQINS</sequence>
<dbReference type="EMBL" id="MBEW02000005">
    <property type="protein sequence ID" value="RDY21668.1"/>
    <property type="molecule type" value="Genomic_DNA"/>
</dbReference>
<dbReference type="Gene3D" id="3.40.1280.10">
    <property type="match status" value="1"/>
</dbReference>
<comment type="similarity">
    <text evidence="5">Belongs to the RNA methyltransferase RlmH family.</text>
</comment>
<dbReference type="PANTHER" id="PTHR33603:SF1">
    <property type="entry name" value="RIBOSOMAL RNA LARGE SUBUNIT METHYLTRANSFERASE H"/>
    <property type="match status" value="1"/>
</dbReference>
<accession>A0A371IMG8</accession>
<proteinExistence type="inferred from homology"/>
<dbReference type="SUPFAM" id="SSF75217">
    <property type="entry name" value="alpha/beta knot"/>
    <property type="match status" value="1"/>
</dbReference>
<gene>
    <name evidence="6" type="ORF">BBG48_003545</name>
</gene>
<evidence type="ECO:0000256" key="5">
    <source>
        <dbReference type="ARBA" id="ARBA00038303"/>
    </source>
</evidence>
<keyword evidence="4" id="KW-0949">S-adenosyl-L-methionine</keyword>
<dbReference type="CDD" id="cd18081">
    <property type="entry name" value="RlmH-like"/>
    <property type="match status" value="1"/>
</dbReference>
<reference evidence="6 7" key="1">
    <citation type="journal article" date="2016" name="Genome Announc.">
        <title>Draft Genome Sequence of Criibacterium bergeronii gen. nov., sp. nov., Strain CCRI-22567T, Isolated from a Vaginal Sample from a Woman with Bacterial Vaginosis.</title>
        <authorList>
            <person name="Maheux A.F."/>
            <person name="Berube E."/>
            <person name="Boudreau D.K."/>
            <person name="Raymond F."/>
            <person name="Corbeil J."/>
            <person name="Roy P.H."/>
            <person name="Boissinot M."/>
            <person name="Omar R.F."/>
        </authorList>
    </citation>
    <scope>NUCLEOTIDE SEQUENCE [LARGE SCALE GENOMIC DNA]</scope>
    <source>
        <strain evidence="6 7">CCRI-22567</strain>
    </source>
</reference>
<name>A0A371IMG8_9FIRM</name>
<protein>
    <submittedName>
        <fullName evidence="6">23S rRNA (Pseudouridine(1915)-N(3))-methyltransferase RlmH</fullName>
    </submittedName>
</protein>
<evidence type="ECO:0000256" key="3">
    <source>
        <dbReference type="ARBA" id="ARBA00022679"/>
    </source>
</evidence>
<keyword evidence="2" id="KW-0489">Methyltransferase</keyword>
<dbReference type="InterPro" id="IPR003742">
    <property type="entry name" value="RlmH-like"/>
</dbReference>
<dbReference type="Pfam" id="PF02590">
    <property type="entry name" value="SPOUT_MTase"/>
    <property type="match status" value="1"/>
</dbReference>
<dbReference type="STRING" id="1871336.BBG48_06110"/>